<keyword evidence="11" id="KW-1185">Reference proteome</keyword>
<keyword evidence="6" id="KW-0508">mRNA splicing</keyword>
<organism evidence="10 11">
    <name type="scientific">Curvularia kusanoi</name>
    <name type="common">Cochliobolus kusanoi</name>
    <dbReference type="NCBI Taxonomy" id="90978"/>
    <lineage>
        <taxon>Eukaryota</taxon>
        <taxon>Fungi</taxon>
        <taxon>Dikarya</taxon>
        <taxon>Ascomycota</taxon>
        <taxon>Pezizomycotina</taxon>
        <taxon>Dothideomycetes</taxon>
        <taxon>Pleosporomycetidae</taxon>
        <taxon>Pleosporales</taxon>
        <taxon>Pleosporineae</taxon>
        <taxon>Pleosporaceae</taxon>
        <taxon>Curvularia</taxon>
    </lineage>
</organism>
<evidence type="ECO:0000256" key="3">
    <source>
        <dbReference type="ARBA" id="ARBA00022664"/>
    </source>
</evidence>
<dbReference type="GO" id="GO:0071013">
    <property type="term" value="C:catalytic step 2 spliceosome"/>
    <property type="evidence" value="ECO:0007669"/>
    <property type="project" value="TreeGrafter"/>
</dbReference>
<protein>
    <recommendedName>
        <fullName evidence="9">Pinin/SDK/MemA protein domain-containing protein</fullName>
    </recommendedName>
</protein>
<feature type="compositionally biased region" description="Low complexity" evidence="8">
    <location>
        <begin position="224"/>
        <end position="243"/>
    </location>
</feature>
<evidence type="ECO:0000256" key="5">
    <source>
        <dbReference type="ARBA" id="ARBA00023163"/>
    </source>
</evidence>
<dbReference type="InterPro" id="IPR006786">
    <property type="entry name" value="Pinin_SDK_MemA"/>
</dbReference>
<dbReference type="GO" id="GO:0006397">
    <property type="term" value="P:mRNA processing"/>
    <property type="evidence" value="ECO:0007669"/>
    <property type="project" value="UniProtKB-KW"/>
</dbReference>
<evidence type="ECO:0000313" key="11">
    <source>
        <dbReference type="Proteomes" id="UP000801428"/>
    </source>
</evidence>
<dbReference type="GO" id="GO:0008380">
    <property type="term" value="P:RNA splicing"/>
    <property type="evidence" value="ECO:0007669"/>
    <property type="project" value="UniProtKB-KW"/>
</dbReference>
<comment type="similarity">
    <text evidence="2">Belongs to the pinin family.</text>
</comment>
<dbReference type="OrthoDB" id="330772at2759"/>
<evidence type="ECO:0000256" key="4">
    <source>
        <dbReference type="ARBA" id="ARBA00023015"/>
    </source>
</evidence>
<comment type="caution">
    <text evidence="10">The sequence shown here is derived from an EMBL/GenBank/DDBJ whole genome shotgun (WGS) entry which is preliminary data.</text>
</comment>
<accession>A0A9P4T5A1</accession>
<keyword evidence="7" id="KW-0539">Nucleus</keyword>
<evidence type="ECO:0000256" key="2">
    <source>
        <dbReference type="ARBA" id="ARBA00010386"/>
    </source>
</evidence>
<name>A0A9P4T5A1_CURKU</name>
<dbReference type="PANTHER" id="PTHR12707:SF0">
    <property type="entry name" value="PININ"/>
    <property type="match status" value="1"/>
</dbReference>
<evidence type="ECO:0000313" key="10">
    <source>
        <dbReference type="EMBL" id="KAF2995521.1"/>
    </source>
</evidence>
<dbReference type="Pfam" id="PF04696">
    <property type="entry name" value="Pinin_SDK_memA"/>
    <property type="match status" value="1"/>
</dbReference>
<reference evidence="10" key="1">
    <citation type="submission" date="2019-04" db="EMBL/GenBank/DDBJ databases">
        <title>Sequencing of skin fungus with MAO and IRED activity.</title>
        <authorList>
            <person name="Marsaioli A.J."/>
            <person name="Bonatto J.M.C."/>
            <person name="Reis Junior O."/>
        </authorList>
    </citation>
    <scope>NUCLEOTIDE SEQUENCE</scope>
    <source>
        <strain evidence="10">30M1</strain>
    </source>
</reference>
<dbReference type="PANTHER" id="PTHR12707">
    <property type="entry name" value="PINN"/>
    <property type="match status" value="1"/>
</dbReference>
<evidence type="ECO:0000259" key="9">
    <source>
        <dbReference type="Pfam" id="PF04696"/>
    </source>
</evidence>
<feature type="compositionally biased region" description="Polar residues" evidence="8">
    <location>
        <begin position="54"/>
        <end position="66"/>
    </location>
</feature>
<dbReference type="EMBL" id="SWKU01000032">
    <property type="protein sequence ID" value="KAF2995521.1"/>
    <property type="molecule type" value="Genomic_DNA"/>
</dbReference>
<dbReference type="AlphaFoldDB" id="A0A9P4T5A1"/>
<evidence type="ECO:0000256" key="7">
    <source>
        <dbReference type="ARBA" id="ARBA00023242"/>
    </source>
</evidence>
<feature type="domain" description="Pinin/SDK/MemA protein" evidence="9">
    <location>
        <begin position="77"/>
        <end position="191"/>
    </location>
</feature>
<feature type="compositionally biased region" description="Basic and acidic residues" evidence="8">
    <location>
        <begin position="270"/>
        <end position="292"/>
    </location>
</feature>
<feature type="compositionally biased region" description="Basic and acidic residues" evidence="8">
    <location>
        <begin position="200"/>
        <end position="222"/>
    </location>
</feature>
<feature type="compositionally biased region" description="Basic and acidic residues" evidence="8">
    <location>
        <begin position="75"/>
        <end position="85"/>
    </location>
</feature>
<dbReference type="Proteomes" id="UP000801428">
    <property type="component" value="Unassembled WGS sequence"/>
</dbReference>
<proteinExistence type="inferred from homology"/>
<keyword evidence="3" id="KW-0507">mRNA processing</keyword>
<evidence type="ECO:0000256" key="8">
    <source>
        <dbReference type="SAM" id="MobiDB-lite"/>
    </source>
</evidence>
<dbReference type="InterPro" id="IPR039853">
    <property type="entry name" value="Pinin"/>
</dbReference>
<feature type="region of interest" description="Disordered" evidence="8">
    <location>
        <begin position="1"/>
        <end position="107"/>
    </location>
</feature>
<feature type="compositionally biased region" description="Acidic residues" evidence="8">
    <location>
        <begin position="314"/>
        <end position="329"/>
    </location>
</feature>
<keyword evidence="5" id="KW-0804">Transcription</keyword>
<evidence type="ECO:0000256" key="1">
    <source>
        <dbReference type="ARBA" id="ARBA00004123"/>
    </source>
</evidence>
<comment type="subcellular location">
    <subcellularLocation>
        <location evidence="1">Nucleus</location>
    </subcellularLocation>
</comment>
<sequence>MSGAIASAVVLPDADDSPAPVPPPAAASPSNTLKRRQSSVDAPEDSSVKRARINGSSPTTTTNEPDPSTKPALPQRRERGRERRLFGAVLGALSQATPTSGQKRRSEIEKRQLLARKQEDEESEARKAERLARRRVQRWKEQKRFERQALKTRHDNLFHLAHFLHTETEPHLYYRPWEMSPEEEDRVQAQIAEARETIDRETGEFEAREEEEKAGQRERRASPDAATYGGAPAADAAMTTAGDAGDGAGRAEAGRMVGAEVGSKEGANGRGEHAQDHEMRDEEVVVEKRADEDVVMDARPAEGDAEADGPGKDADEEEVVEAAEDTVIY</sequence>
<keyword evidence="4" id="KW-0805">Transcription regulation</keyword>
<feature type="region of interest" description="Disordered" evidence="8">
    <location>
        <begin position="200"/>
        <end position="329"/>
    </location>
</feature>
<evidence type="ECO:0000256" key="6">
    <source>
        <dbReference type="ARBA" id="ARBA00023187"/>
    </source>
</evidence>
<gene>
    <name evidence="10" type="ORF">E8E13_001838</name>
</gene>